<keyword evidence="3" id="KW-0862">Zinc</keyword>
<feature type="domain" description="GRF-type" evidence="5">
    <location>
        <begin position="212"/>
        <end position="263"/>
    </location>
</feature>
<evidence type="ECO:0000256" key="2">
    <source>
        <dbReference type="ARBA" id="ARBA00022771"/>
    </source>
</evidence>
<dbReference type="GeneID" id="106567314"/>
<dbReference type="Pfam" id="PF06839">
    <property type="entry name" value="Zn_ribbon_GRF"/>
    <property type="match status" value="1"/>
</dbReference>
<keyword evidence="1" id="KW-0479">Metal-binding</keyword>
<evidence type="ECO:0000259" key="5">
    <source>
        <dbReference type="PROSITE" id="PS51999"/>
    </source>
</evidence>
<protein>
    <submittedName>
        <fullName evidence="7">DNA-(Apurinic or apyrimidinic site) endonuclease 2-like</fullName>
    </submittedName>
</protein>
<evidence type="ECO:0000313" key="6">
    <source>
        <dbReference type="Proteomes" id="UP001652741"/>
    </source>
</evidence>
<proteinExistence type="predicted"/>
<keyword evidence="2 4" id="KW-0863">Zinc-finger</keyword>
<name>A0ABM3CQ80_SALSA</name>
<evidence type="ECO:0000256" key="4">
    <source>
        <dbReference type="PROSITE-ProRule" id="PRU01343"/>
    </source>
</evidence>
<dbReference type="Proteomes" id="UP001652741">
    <property type="component" value="Chromosome ssa13"/>
</dbReference>
<reference evidence="7" key="1">
    <citation type="submission" date="2025-08" db="UniProtKB">
        <authorList>
            <consortium name="RefSeq"/>
        </authorList>
    </citation>
    <scope>IDENTIFICATION</scope>
</reference>
<evidence type="ECO:0000313" key="7">
    <source>
        <dbReference type="RefSeq" id="XP_045548706.1"/>
    </source>
</evidence>
<evidence type="ECO:0000256" key="1">
    <source>
        <dbReference type="ARBA" id="ARBA00022723"/>
    </source>
</evidence>
<dbReference type="InterPro" id="IPR010666">
    <property type="entry name" value="Znf_GRF"/>
</dbReference>
<gene>
    <name evidence="7" type="primary">LOC106567314</name>
</gene>
<accession>A0ABM3CQ80</accession>
<keyword evidence="6" id="KW-1185">Reference proteome</keyword>
<sequence length="265" mass="29513">MFGMPMSDMELSGVDTYCKDSATPFAAEEGLTGLLTTNHKMTVECYGDQEEFSSEEQYVLDNEGRAVLTQHRGEKRLLSYDLSHDFLYFKKYFMVIPRADPEKPEWKLFELQFYKLLQCRGTGVGCRNPLPVSQEAGETREYLNPLRAGTSSGKKRTLAGVICPKKSKPLKAGPKPQGSLLAFFKPKSTLVTLTREAPGSSSERVLRGPSPCPPVRYMGTPFTPHSQEGGPNFGKQFFVCNRPQGHASNPEACCSFFSWVDNKGK</sequence>
<dbReference type="PROSITE" id="PS51999">
    <property type="entry name" value="ZF_GRF"/>
    <property type="match status" value="1"/>
</dbReference>
<dbReference type="RefSeq" id="XP_045548706.1">
    <property type="nucleotide sequence ID" value="XM_045692750.1"/>
</dbReference>
<organism evidence="6 7">
    <name type="scientific">Salmo salar</name>
    <name type="common">Atlantic salmon</name>
    <dbReference type="NCBI Taxonomy" id="8030"/>
    <lineage>
        <taxon>Eukaryota</taxon>
        <taxon>Metazoa</taxon>
        <taxon>Chordata</taxon>
        <taxon>Craniata</taxon>
        <taxon>Vertebrata</taxon>
        <taxon>Euteleostomi</taxon>
        <taxon>Actinopterygii</taxon>
        <taxon>Neopterygii</taxon>
        <taxon>Teleostei</taxon>
        <taxon>Protacanthopterygii</taxon>
        <taxon>Salmoniformes</taxon>
        <taxon>Salmonidae</taxon>
        <taxon>Salmoninae</taxon>
        <taxon>Salmo</taxon>
    </lineage>
</organism>
<evidence type="ECO:0000256" key="3">
    <source>
        <dbReference type="ARBA" id="ARBA00022833"/>
    </source>
</evidence>